<name>M7MVZ4_9BACT</name>
<dbReference type="AlphaFoldDB" id="M7MVZ4"/>
<evidence type="ECO:0000313" key="3">
    <source>
        <dbReference type="Proteomes" id="UP000011910"/>
    </source>
</evidence>
<dbReference type="PATRIC" id="fig|1279009.4.peg.4274"/>
<feature type="transmembrane region" description="Helical" evidence="1">
    <location>
        <begin position="20"/>
        <end position="40"/>
    </location>
</feature>
<dbReference type="EMBL" id="AODQ01000236">
    <property type="protein sequence ID" value="EMR00618.1"/>
    <property type="molecule type" value="Genomic_DNA"/>
</dbReference>
<accession>M7MVZ4</accession>
<gene>
    <name evidence="2" type="ORF">ADICEAN_04266</name>
</gene>
<proteinExistence type="predicted"/>
<dbReference type="RefSeq" id="WP_009197636.1">
    <property type="nucleotide sequence ID" value="NZ_AODQ01000236.1"/>
</dbReference>
<keyword evidence="3" id="KW-1185">Reference proteome</keyword>
<keyword evidence="1" id="KW-0472">Membrane</keyword>
<feature type="transmembrane region" description="Helical" evidence="1">
    <location>
        <begin position="52"/>
        <end position="73"/>
    </location>
</feature>
<comment type="caution">
    <text evidence="2">The sequence shown here is derived from an EMBL/GenBank/DDBJ whole genome shotgun (WGS) entry which is preliminary data.</text>
</comment>
<keyword evidence="1" id="KW-1133">Transmembrane helix</keyword>
<evidence type="ECO:0000256" key="1">
    <source>
        <dbReference type="SAM" id="Phobius"/>
    </source>
</evidence>
<keyword evidence="1" id="KW-0812">Transmembrane</keyword>
<dbReference type="OrthoDB" id="893469at2"/>
<reference evidence="2 3" key="1">
    <citation type="journal article" date="2013" name="Genome Announc.">
        <title>Draft Genome Sequence of Cesiribacter andamanensis Strain AMV16T, Isolated from a Soil Sample from a Mud Volcano in the Andaman Islands, India.</title>
        <authorList>
            <person name="Shivaji S."/>
            <person name="Ara S."/>
            <person name="Begum Z."/>
            <person name="Srinivas T.N."/>
            <person name="Singh A."/>
            <person name="Kumar Pinnaka A."/>
        </authorList>
    </citation>
    <scope>NUCLEOTIDE SEQUENCE [LARGE SCALE GENOMIC DNA]</scope>
    <source>
        <strain evidence="2 3">AMV16</strain>
    </source>
</reference>
<sequence length="86" mass="9462">MNTSFILLQTQTTVALEDFSGFVIMAVNIIFIIILALGLINTVRKFIMSDPSAMSSLGQLVVGVIVFLVFNIFKDDLTGIFGEFQL</sequence>
<organism evidence="2 3">
    <name type="scientific">Cesiribacter andamanensis AMV16</name>
    <dbReference type="NCBI Taxonomy" id="1279009"/>
    <lineage>
        <taxon>Bacteria</taxon>
        <taxon>Pseudomonadati</taxon>
        <taxon>Bacteroidota</taxon>
        <taxon>Cytophagia</taxon>
        <taxon>Cytophagales</taxon>
        <taxon>Cesiribacteraceae</taxon>
        <taxon>Cesiribacter</taxon>
    </lineage>
</organism>
<dbReference type="Proteomes" id="UP000011910">
    <property type="component" value="Unassembled WGS sequence"/>
</dbReference>
<protein>
    <submittedName>
        <fullName evidence="2">Uncharacterized protein</fullName>
    </submittedName>
</protein>
<evidence type="ECO:0000313" key="2">
    <source>
        <dbReference type="EMBL" id="EMR00618.1"/>
    </source>
</evidence>